<evidence type="ECO:0008006" key="5">
    <source>
        <dbReference type="Google" id="ProtNLM"/>
    </source>
</evidence>
<comment type="caution">
    <text evidence="3">The sequence shown here is derived from an EMBL/GenBank/DDBJ whole genome shotgun (WGS) entry which is preliminary data.</text>
</comment>
<organism evidence="3 4">
    <name type="scientific">Acidaminococcus intestini</name>
    <dbReference type="NCBI Taxonomy" id="187327"/>
    <lineage>
        <taxon>Bacteria</taxon>
        <taxon>Bacillati</taxon>
        <taxon>Bacillota</taxon>
        <taxon>Negativicutes</taxon>
        <taxon>Acidaminococcales</taxon>
        <taxon>Acidaminococcaceae</taxon>
        <taxon>Acidaminococcus</taxon>
    </lineage>
</organism>
<feature type="transmembrane region" description="Helical" evidence="2">
    <location>
        <begin position="20"/>
        <end position="41"/>
    </location>
</feature>
<name>A0A943EF42_9FIRM</name>
<gene>
    <name evidence="3" type="ORF">KHX13_01455</name>
</gene>
<accession>A0A943EF42</accession>
<evidence type="ECO:0000313" key="3">
    <source>
        <dbReference type="EMBL" id="MBS5519001.1"/>
    </source>
</evidence>
<protein>
    <recommendedName>
        <fullName evidence="5">Polysaccharide deacetylase</fullName>
    </recommendedName>
</protein>
<dbReference type="PANTHER" id="PTHR34216:SF3">
    <property type="entry name" value="POLY-BETA-1,6-N-ACETYL-D-GLUCOSAMINE N-DEACETYLASE"/>
    <property type="match status" value="1"/>
</dbReference>
<dbReference type="InterPro" id="IPR051398">
    <property type="entry name" value="Polysacch_Deacetylase"/>
</dbReference>
<dbReference type="AlphaFoldDB" id="A0A943EF42"/>
<dbReference type="SUPFAM" id="SSF88713">
    <property type="entry name" value="Glycoside hydrolase/deacetylase"/>
    <property type="match status" value="1"/>
</dbReference>
<keyword evidence="2" id="KW-1133">Transmembrane helix</keyword>
<keyword evidence="2" id="KW-0812">Transmembrane</keyword>
<proteinExistence type="predicted"/>
<reference evidence="3" key="1">
    <citation type="submission" date="2021-02" db="EMBL/GenBank/DDBJ databases">
        <title>Infant gut strain persistence is associated with maternal origin, phylogeny, and functional potential including surface adhesion and iron acquisition.</title>
        <authorList>
            <person name="Lou Y.C."/>
        </authorList>
    </citation>
    <scope>NUCLEOTIDE SEQUENCE</scope>
    <source>
        <strain evidence="3">L3_106_000M1_dasL3_106_000M1_concoct_15</strain>
    </source>
</reference>
<keyword evidence="2" id="KW-0472">Membrane</keyword>
<dbReference type="PANTHER" id="PTHR34216">
    <property type="match status" value="1"/>
</dbReference>
<sequence length="627" mass="72142">MSLGDHAYTMLKDRRKKRRVLIEIVILLLVLLGIFYAFFFLKSYTPYAEDEESSTLNTGFIALSYGGVDRTGRTSDLIGEPLLKNHLAALRKAGYVTITSKDVAAYYYEGKRLPPRSLYLMFEDGRRDTAIFAQKSLEKYNFHATMFSYAEKLESKDPKFLSKRDMKSLLDSSFWDMGSDGYRLRFINVFDRYHNYLGELTPLQFSMLRSSLGRNYNHYLMDYLRDKDGYARESYQHMVRRIDFDYMNLRDTYQRELGFVPEAYALMHANTTQFGNQDDVSAVNEKWIRRLFTINFNREGSSFNAHNSSPYDLTRLEPGTQWPVNHLLMRVAADTKSMGKIPFEEGDKKRQEAWKRHSGASEITGNSLILTTAPYGIGLTELVGSKAYQNFSLSVRLTGNTFGRQQLFLRASKDLSNCLLVELSGGRLIVMERRHGKDTPLLQENVDVLLGKSRLSVEEARKEAEVKDYETLARYAPTRQIAERYAQKAMARKAEPARSVKEGAAPYEPKLERNTRESHSLTLSLQDDQLLITLDGKALDPLSVLVLDPGCLFLGADMGKNESWSQKNQSESVYDAIFEDLVIRSQTGLDPQKEQVLYSLELSGLDRFRYEAGQYWEDILNWFLRYI</sequence>
<feature type="compositionally biased region" description="Basic and acidic residues" evidence="1">
    <location>
        <begin position="509"/>
        <end position="519"/>
    </location>
</feature>
<feature type="region of interest" description="Disordered" evidence="1">
    <location>
        <begin position="493"/>
        <end position="519"/>
    </location>
</feature>
<dbReference type="Proteomes" id="UP000754226">
    <property type="component" value="Unassembled WGS sequence"/>
</dbReference>
<dbReference type="GO" id="GO:0005975">
    <property type="term" value="P:carbohydrate metabolic process"/>
    <property type="evidence" value="ECO:0007669"/>
    <property type="project" value="InterPro"/>
</dbReference>
<evidence type="ECO:0000256" key="2">
    <source>
        <dbReference type="SAM" id="Phobius"/>
    </source>
</evidence>
<dbReference type="InterPro" id="IPR011330">
    <property type="entry name" value="Glyco_hydro/deAcase_b/a-brl"/>
</dbReference>
<dbReference type="EMBL" id="JAGZCZ010000001">
    <property type="protein sequence ID" value="MBS5519001.1"/>
    <property type="molecule type" value="Genomic_DNA"/>
</dbReference>
<evidence type="ECO:0000313" key="4">
    <source>
        <dbReference type="Proteomes" id="UP000754226"/>
    </source>
</evidence>
<dbReference type="Gene3D" id="3.20.20.370">
    <property type="entry name" value="Glycoside hydrolase/deacetylase"/>
    <property type="match status" value="1"/>
</dbReference>
<evidence type="ECO:0000256" key="1">
    <source>
        <dbReference type="SAM" id="MobiDB-lite"/>
    </source>
</evidence>